<evidence type="ECO:0000313" key="3">
    <source>
        <dbReference type="Proteomes" id="UP000000707"/>
    </source>
</evidence>
<evidence type="ECO:0000256" key="1">
    <source>
        <dbReference type="SAM" id="MobiDB-lite"/>
    </source>
</evidence>
<dbReference type="EMBL" id="GL996512">
    <property type="protein sequence ID" value="EGV65876.1"/>
    <property type="molecule type" value="Genomic_DNA"/>
</dbReference>
<organism evidence="3">
    <name type="scientific">Candida tenuis (strain ATCC 10573 / BCRC 21748 / CBS 615 / JCM 9827 / NBRC 10315 / NRRL Y-1498 / VKM Y-70)</name>
    <name type="common">Yeast</name>
    <name type="synonym">Yamadazyma tenuis</name>
    <dbReference type="NCBI Taxonomy" id="590646"/>
    <lineage>
        <taxon>Eukaryota</taxon>
        <taxon>Fungi</taxon>
        <taxon>Dikarya</taxon>
        <taxon>Ascomycota</taxon>
        <taxon>Saccharomycotina</taxon>
        <taxon>Pichiomycetes</taxon>
        <taxon>Debaryomycetaceae</taxon>
        <taxon>Yamadazyma</taxon>
    </lineage>
</organism>
<dbReference type="AlphaFoldDB" id="G3AYK7"/>
<keyword evidence="3" id="KW-1185">Reference proteome</keyword>
<evidence type="ECO:0000313" key="2">
    <source>
        <dbReference type="EMBL" id="EGV65876.1"/>
    </source>
</evidence>
<feature type="region of interest" description="Disordered" evidence="1">
    <location>
        <begin position="67"/>
        <end position="89"/>
    </location>
</feature>
<reference evidence="2 3" key="1">
    <citation type="journal article" date="2011" name="Proc. Natl. Acad. Sci. U.S.A.">
        <title>Comparative genomics of xylose-fermenting fungi for enhanced biofuel production.</title>
        <authorList>
            <person name="Wohlbach D.J."/>
            <person name="Kuo A."/>
            <person name="Sato T.K."/>
            <person name="Potts K.M."/>
            <person name="Salamov A.A."/>
            <person name="LaButti K.M."/>
            <person name="Sun H."/>
            <person name="Clum A."/>
            <person name="Pangilinan J.L."/>
            <person name="Lindquist E.A."/>
            <person name="Lucas S."/>
            <person name="Lapidus A."/>
            <person name="Jin M."/>
            <person name="Gunawan C."/>
            <person name="Balan V."/>
            <person name="Dale B.E."/>
            <person name="Jeffries T.W."/>
            <person name="Zinkel R."/>
            <person name="Barry K.W."/>
            <person name="Grigoriev I.V."/>
            <person name="Gasch A.P."/>
        </authorList>
    </citation>
    <scope>NUCLEOTIDE SEQUENCE [LARGE SCALE GENOMIC DNA]</scope>
    <source>
        <strain evidence="3">ATCC 10573 / BCRC 21748 / CBS 615 / JCM 9827 / NBRC 10315 / NRRL Y-1498 / VKM Y-70</strain>
    </source>
</reference>
<accession>G3AYK7</accession>
<sequence>MEFRPLSSPTGLEFEEQDIDFRHIPGIETKMKCSHAFEIVAMDRHLSGCMALGPSIFKKTVVLDNNSHTDPSDNDRLESNHEINSNDRYGKKLNLSSSIIEDSDEEAFDEEYDEFTKYLSSHTPHTFA</sequence>
<gene>
    <name evidence="2" type="ORF">CANTEDRAFT_133301</name>
</gene>
<dbReference type="HOGENOM" id="CLU_1959279_0_0_1"/>
<name>G3AYK7_CANTC</name>
<dbReference type="Proteomes" id="UP000000707">
    <property type="component" value="Unassembled WGS sequence"/>
</dbReference>
<protein>
    <submittedName>
        <fullName evidence="2">Uncharacterized protein</fullName>
    </submittedName>
</protein>
<proteinExistence type="predicted"/>
<feature type="compositionally biased region" description="Basic and acidic residues" evidence="1">
    <location>
        <begin position="70"/>
        <end position="89"/>
    </location>
</feature>